<feature type="transmembrane region" description="Helical" evidence="1">
    <location>
        <begin position="82"/>
        <end position="101"/>
    </location>
</feature>
<dbReference type="AlphaFoldDB" id="A0A4R8DUH3"/>
<reference evidence="2 3" key="1">
    <citation type="submission" date="2019-03" db="EMBL/GenBank/DDBJ databases">
        <title>Genomic Encyclopedia of Type Strains, Phase IV (KMG-IV): sequencing the most valuable type-strain genomes for metagenomic binning, comparative biology and taxonomic classification.</title>
        <authorList>
            <person name="Goeker M."/>
        </authorList>
    </citation>
    <scope>NUCLEOTIDE SEQUENCE [LARGE SCALE GENOMIC DNA]</scope>
    <source>
        <strain evidence="2 3">DSM 100059</strain>
    </source>
</reference>
<protein>
    <submittedName>
        <fullName evidence="2">Zinc ribbon family protein</fullName>
    </submittedName>
</protein>
<keyword evidence="1" id="KW-0472">Membrane</keyword>
<organism evidence="2 3">
    <name type="scientific">Dinghuibacter silviterrae</name>
    <dbReference type="NCBI Taxonomy" id="1539049"/>
    <lineage>
        <taxon>Bacteria</taxon>
        <taxon>Pseudomonadati</taxon>
        <taxon>Bacteroidota</taxon>
        <taxon>Chitinophagia</taxon>
        <taxon>Chitinophagales</taxon>
        <taxon>Chitinophagaceae</taxon>
        <taxon>Dinghuibacter</taxon>
    </lineage>
</organism>
<keyword evidence="1" id="KW-0812">Transmembrane</keyword>
<evidence type="ECO:0000256" key="1">
    <source>
        <dbReference type="SAM" id="Phobius"/>
    </source>
</evidence>
<keyword evidence="3" id="KW-1185">Reference proteome</keyword>
<dbReference type="RefSeq" id="WP_133994660.1">
    <property type="nucleotide sequence ID" value="NZ_SODV01000001.1"/>
</dbReference>
<evidence type="ECO:0000313" key="2">
    <source>
        <dbReference type="EMBL" id="TDX02032.1"/>
    </source>
</evidence>
<accession>A0A4R8DUH3</accession>
<dbReference type="Proteomes" id="UP000294498">
    <property type="component" value="Unassembled WGS sequence"/>
</dbReference>
<dbReference type="EMBL" id="SODV01000001">
    <property type="protein sequence ID" value="TDX02032.1"/>
    <property type="molecule type" value="Genomic_DNA"/>
</dbReference>
<comment type="caution">
    <text evidence="2">The sequence shown here is derived from an EMBL/GenBank/DDBJ whole genome shotgun (WGS) entry which is preliminary data.</text>
</comment>
<dbReference type="OrthoDB" id="766141at2"/>
<gene>
    <name evidence="2" type="ORF">EDB95_3080</name>
</gene>
<proteinExistence type="predicted"/>
<name>A0A4R8DUH3_9BACT</name>
<sequence>MLFLLIKGTRTVPIGVEEQFMFCSNCRSHSVHDIMVSSRYFHVYNIPVMPLDKHATVFCHTCGSQRGFEMDKDIKSRFKHPWNTYLLAAIVVIFIALVVLSKLW</sequence>
<evidence type="ECO:0000313" key="3">
    <source>
        <dbReference type="Proteomes" id="UP000294498"/>
    </source>
</evidence>
<keyword evidence="1" id="KW-1133">Transmembrane helix</keyword>